<proteinExistence type="predicted"/>
<dbReference type="Gramene" id="KCW54412">
    <property type="protein sequence ID" value="KCW54412"/>
    <property type="gene ID" value="EUGRSUZ_I00362"/>
</dbReference>
<name>A0A059AK90_EUCGR</name>
<organism evidence="1">
    <name type="scientific">Eucalyptus grandis</name>
    <name type="common">Flooded gum</name>
    <dbReference type="NCBI Taxonomy" id="71139"/>
    <lineage>
        <taxon>Eukaryota</taxon>
        <taxon>Viridiplantae</taxon>
        <taxon>Streptophyta</taxon>
        <taxon>Embryophyta</taxon>
        <taxon>Tracheophyta</taxon>
        <taxon>Spermatophyta</taxon>
        <taxon>Magnoliopsida</taxon>
        <taxon>eudicotyledons</taxon>
        <taxon>Gunneridae</taxon>
        <taxon>Pentapetalae</taxon>
        <taxon>rosids</taxon>
        <taxon>malvids</taxon>
        <taxon>Myrtales</taxon>
        <taxon>Myrtaceae</taxon>
        <taxon>Myrtoideae</taxon>
        <taxon>Eucalypteae</taxon>
        <taxon>Eucalyptus</taxon>
    </lineage>
</organism>
<dbReference type="InParanoid" id="A0A059AK90"/>
<evidence type="ECO:0000313" key="1">
    <source>
        <dbReference type="EMBL" id="KCW54412.1"/>
    </source>
</evidence>
<accession>A0A059AK90</accession>
<sequence length="70" mass="7838">MMIGMCCPRKGAERWWRYLDPPSNSAPAYQEISFLLVVSSSILPGPNSYINLKENPISLAKRVRILACLA</sequence>
<reference evidence="1" key="1">
    <citation type="submission" date="2013-07" db="EMBL/GenBank/DDBJ databases">
        <title>The genome of Eucalyptus grandis.</title>
        <authorList>
            <person name="Schmutz J."/>
            <person name="Hayes R."/>
            <person name="Myburg A."/>
            <person name="Tuskan G."/>
            <person name="Grattapaglia D."/>
            <person name="Rokhsar D.S."/>
        </authorList>
    </citation>
    <scope>NUCLEOTIDE SEQUENCE</scope>
    <source>
        <tissue evidence="1">Leaf extractions</tissue>
    </source>
</reference>
<dbReference type="AlphaFoldDB" id="A0A059AK90"/>
<protein>
    <submittedName>
        <fullName evidence="1">Uncharacterized protein</fullName>
    </submittedName>
</protein>
<gene>
    <name evidence="1" type="ORF">EUGRSUZ_I00362</name>
</gene>
<dbReference type="EMBL" id="KK198761">
    <property type="protein sequence ID" value="KCW54412.1"/>
    <property type="molecule type" value="Genomic_DNA"/>
</dbReference>